<feature type="coiled-coil region" evidence="1">
    <location>
        <begin position="291"/>
        <end position="364"/>
    </location>
</feature>
<dbReference type="SUPFAM" id="SSF159042">
    <property type="entry name" value="Plus3-like"/>
    <property type="match status" value="1"/>
</dbReference>
<feature type="compositionally biased region" description="Polar residues" evidence="2">
    <location>
        <begin position="222"/>
        <end position="239"/>
    </location>
</feature>
<evidence type="ECO:0000256" key="2">
    <source>
        <dbReference type="SAM" id="MobiDB-lite"/>
    </source>
</evidence>
<feature type="compositionally biased region" description="Acidic residues" evidence="2">
    <location>
        <begin position="258"/>
        <end position="268"/>
    </location>
</feature>
<accession>G0V2D0</accession>
<name>G0V2D0_TRYCI</name>
<reference evidence="3" key="1">
    <citation type="journal article" date="2012" name="Proc. Natl. Acad. Sci. U.S.A.">
        <title>Antigenic diversity is generated by distinct evolutionary mechanisms in African trypanosome species.</title>
        <authorList>
            <person name="Jackson A.P."/>
            <person name="Berry A."/>
            <person name="Aslett M."/>
            <person name="Allison H.C."/>
            <person name="Burton P."/>
            <person name="Vavrova-Anderson J."/>
            <person name="Brown R."/>
            <person name="Browne H."/>
            <person name="Corton N."/>
            <person name="Hauser H."/>
            <person name="Gamble J."/>
            <person name="Gilderthorp R."/>
            <person name="Marcello L."/>
            <person name="McQuillan J."/>
            <person name="Otto T.D."/>
            <person name="Quail M.A."/>
            <person name="Sanders M.J."/>
            <person name="van Tonder A."/>
            <person name="Ginger M.L."/>
            <person name="Field M.C."/>
            <person name="Barry J.D."/>
            <person name="Hertz-Fowler C."/>
            <person name="Berriman M."/>
        </authorList>
    </citation>
    <scope>NUCLEOTIDE SEQUENCE</scope>
    <source>
        <strain evidence="3">IL3000</strain>
    </source>
</reference>
<dbReference type="InterPro" id="IPR036128">
    <property type="entry name" value="Plus3-like_sf"/>
</dbReference>
<dbReference type="EMBL" id="HE575324">
    <property type="protein sequence ID" value="CCC95802.1"/>
    <property type="molecule type" value="Genomic_DNA"/>
</dbReference>
<feature type="region of interest" description="Disordered" evidence="2">
    <location>
        <begin position="218"/>
        <end position="271"/>
    </location>
</feature>
<dbReference type="VEuPathDB" id="TriTrypDB:TcIL3000.11.13000"/>
<evidence type="ECO:0000313" key="3">
    <source>
        <dbReference type="EMBL" id="CCC95802.1"/>
    </source>
</evidence>
<dbReference type="GO" id="GO:0003677">
    <property type="term" value="F:DNA binding"/>
    <property type="evidence" value="ECO:0007669"/>
    <property type="project" value="InterPro"/>
</dbReference>
<proteinExistence type="predicted"/>
<dbReference type="AlphaFoldDB" id="G0V2D0"/>
<sequence length="416" mass="45972">MPTNYGLAAQCQLRREDFSELFALVAGAEADCAVPDELSDNNCSSAVSQSIPLRLWRTLLTGAHIRSLMLHTLVRVSIPKSKQALLVHGNRHMNTSARPGDSSSSGKQQHYRVGCVVAVVPRPQSSESRQATAAAANSEDTAALLSSWLLQINFGEAAELLAAKYVSNEPFTKEEHLVYVRSCVSKCANAPVALSSTGETDVVARNVQDIHRFVEAVRSQRNEPSYSSSQQKTANSGDGNTCHAKKRFRAEPGAVGDGIDDSDDDDNNENGHGVVRGVCTAVKCKQQARLVEDQERRLVALRQHLNNKNDELRQILQEQKQAARDHAAQQEQWNAKAEAQGLAMRRVEKELAEERAAKQLLQEKTDQLVTKMKCLAEQTRKYKSVSDTVAEWLCVTSRKPEDVLERVQEKMAETKT</sequence>
<keyword evidence="1" id="KW-0175">Coiled coil</keyword>
<gene>
    <name evidence="3" type="ORF">TCIL3000_11_13000</name>
</gene>
<organism evidence="3">
    <name type="scientific">Trypanosoma congolense (strain IL3000)</name>
    <dbReference type="NCBI Taxonomy" id="1068625"/>
    <lineage>
        <taxon>Eukaryota</taxon>
        <taxon>Discoba</taxon>
        <taxon>Euglenozoa</taxon>
        <taxon>Kinetoplastea</taxon>
        <taxon>Metakinetoplastina</taxon>
        <taxon>Trypanosomatida</taxon>
        <taxon>Trypanosomatidae</taxon>
        <taxon>Trypanosoma</taxon>
        <taxon>Nannomonas</taxon>
    </lineage>
</organism>
<evidence type="ECO:0000256" key="1">
    <source>
        <dbReference type="SAM" id="Coils"/>
    </source>
</evidence>
<protein>
    <submittedName>
        <fullName evidence="3">Uncharacterized protein TCIL3000_11_13000</fullName>
    </submittedName>
</protein>